<dbReference type="AlphaFoldDB" id="A0A2K8NTR5"/>
<dbReference type="Proteomes" id="UP000232063">
    <property type="component" value="Chromosome"/>
</dbReference>
<sequence length="302" mass="34753">MFGFGWDAKQQRKLDQSQVVFKQYEKIYGQGTLWRCDRSRIWLAYLLYKNNPQIPGVDAKFFNYENFHNNVNKKTIYRFDPDWPTSDKMRKVQSGFHSPSGGYLGGGNDEVKVNNYVITPSITVSWYWALKLGTPMYRMGDDMKQIHEAMATGEAMKKFIKSRPDYFALATQMAGIEFKIYDAKLRSIFEAFWEKDYNLYIQEATNILPNIMDLKAFAETANDFGAGLSKQQTLEIFLDDFYGIDAAYFGKGIDIWPPIETTLPLIVEQMSVKQATPEEIAKEKAKSAEREAKVDDFLANIG</sequence>
<protein>
    <submittedName>
        <fullName evidence="1">Uncharacterized protein</fullName>
    </submittedName>
</protein>
<organism evidence="1 2">
    <name type="scientific">Williamsoniiplasma luminosum</name>
    <dbReference type="NCBI Taxonomy" id="214888"/>
    <lineage>
        <taxon>Bacteria</taxon>
        <taxon>Bacillati</taxon>
        <taxon>Mycoplasmatota</taxon>
        <taxon>Mollicutes</taxon>
        <taxon>Entomoplasmatales</taxon>
        <taxon>Williamsoniiplasma</taxon>
    </lineage>
</organism>
<evidence type="ECO:0000313" key="1">
    <source>
        <dbReference type="EMBL" id="ATZ17232.1"/>
    </source>
</evidence>
<keyword evidence="2" id="KW-1185">Reference proteome</keyword>
<proteinExistence type="predicted"/>
<dbReference type="EMBL" id="CP024963">
    <property type="protein sequence ID" value="ATZ17232.1"/>
    <property type="molecule type" value="Genomic_DNA"/>
</dbReference>
<name>A0A2K8NTR5_9MOLU</name>
<dbReference type="KEGG" id="elj:ELUMI_v1c05080"/>
<evidence type="ECO:0000313" key="2">
    <source>
        <dbReference type="Proteomes" id="UP000232063"/>
    </source>
</evidence>
<dbReference type="RefSeq" id="WP_025734658.1">
    <property type="nucleotide sequence ID" value="NZ_CP024963.1"/>
</dbReference>
<dbReference type="OrthoDB" id="9982475at2"/>
<accession>A0A2K8NTR5</accession>
<gene>
    <name evidence="1" type="ORF">ELUMI_v1c05080</name>
</gene>
<reference evidence="1 2" key="1">
    <citation type="submission" date="2017-11" db="EMBL/GenBank/DDBJ databases">
        <title>Genome sequence of Entomoplasma luminosum PIMN-1 (ATCC 49195).</title>
        <authorList>
            <person name="Lo W.-S."/>
            <person name="Gasparich G.E."/>
            <person name="Kuo C.-H."/>
        </authorList>
    </citation>
    <scope>NUCLEOTIDE SEQUENCE [LARGE SCALE GENOMIC DNA]</scope>
    <source>
        <strain evidence="1 2">PIMN-1</strain>
    </source>
</reference>